<feature type="region of interest" description="Disordered" evidence="7">
    <location>
        <begin position="102"/>
        <end position="122"/>
    </location>
</feature>
<evidence type="ECO:0000256" key="6">
    <source>
        <dbReference type="SAM" id="Coils"/>
    </source>
</evidence>
<dbReference type="SMART" id="SM00353">
    <property type="entry name" value="HLH"/>
    <property type="match status" value="1"/>
</dbReference>
<feature type="compositionally biased region" description="Basic residues" evidence="7">
    <location>
        <begin position="333"/>
        <end position="343"/>
    </location>
</feature>
<dbReference type="Proteomes" id="UP000469890">
    <property type="component" value="Unassembled WGS sequence"/>
</dbReference>
<dbReference type="GO" id="GO:0000978">
    <property type="term" value="F:RNA polymerase II cis-regulatory region sequence-specific DNA binding"/>
    <property type="evidence" value="ECO:0007669"/>
    <property type="project" value="TreeGrafter"/>
</dbReference>
<evidence type="ECO:0000256" key="4">
    <source>
        <dbReference type="ARBA" id="ARBA00023163"/>
    </source>
</evidence>
<proteinExistence type="predicted"/>
<keyword evidence="6" id="KW-0175">Coiled coil</keyword>
<dbReference type="InterPro" id="IPR011598">
    <property type="entry name" value="bHLH_dom"/>
</dbReference>
<name>A0A8H4BQM2_MUCCL</name>
<feature type="region of interest" description="Disordered" evidence="7">
    <location>
        <begin position="329"/>
        <end position="348"/>
    </location>
</feature>
<dbReference type="AlphaFoldDB" id="A0A8H4BQM2"/>
<feature type="domain" description="BHLH" evidence="8">
    <location>
        <begin position="136"/>
        <end position="187"/>
    </location>
</feature>
<dbReference type="InterPro" id="IPR036638">
    <property type="entry name" value="HLH_DNA-bd_sf"/>
</dbReference>
<dbReference type="PANTHER" id="PTHR15741:SF27">
    <property type="entry name" value="TRANSCRIPTION FACTOR AP-4"/>
    <property type="match status" value="1"/>
</dbReference>
<evidence type="ECO:0000256" key="7">
    <source>
        <dbReference type="SAM" id="MobiDB-lite"/>
    </source>
</evidence>
<feature type="region of interest" description="Disordered" evidence="7">
    <location>
        <begin position="1"/>
        <end position="27"/>
    </location>
</feature>
<evidence type="ECO:0000256" key="1">
    <source>
        <dbReference type="ARBA" id="ARBA00004123"/>
    </source>
</evidence>
<keyword evidence="2" id="KW-0805">Transcription regulation</keyword>
<dbReference type="PROSITE" id="PS50888">
    <property type="entry name" value="BHLH"/>
    <property type="match status" value="1"/>
</dbReference>
<comment type="caution">
    <text evidence="9">The sequence shown here is derived from an EMBL/GenBank/DDBJ whole genome shotgun (WGS) entry which is preliminary data.</text>
</comment>
<evidence type="ECO:0000256" key="3">
    <source>
        <dbReference type="ARBA" id="ARBA00023125"/>
    </source>
</evidence>
<dbReference type="EMBL" id="JAAECE010000001">
    <property type="protein sequence ID" value="KAF1806409.1"/>
    <property type="molecule type" value="Genomic_DNA"/>
</dbReference>
<dbReference type="InterPro" id="IPR052207">
    <property type="entry name" value="Max-like/E-box_TFs"/>
</dbReference>
<evidence type="ECO:0000259" key="8">
    <source>
        <dbReference type="PROSITE" id="PS50888"/>
    </source>
</evidence>
<keyword evidence="4" id="KW-0804">Transcription</keyword>
<dbReference type="Gene3D" id="4.10.280.10">
    <property type="entry name" value="Helix-loop-helix DNA-binding domain"/>
    <property type="match status" value="1"/>
</dbReference>
<dbReference type="GO" id="GO:0000981">
    <property type="term" value="F:DNA-binding transcription factor activity, RNA polymerase II-specific"/>
    <property type="evidence" value="ECO:0007669"/>
    <property type="project" value="TreeGrafter"/>
</dbReference>
<evidence type="ECO:0000313" key="9">
    <source>
        <dbReference type="EMBL" id="KAF1806409.1"/>
    </source>
</evidence>
<protein>
    <recommendedName>
        <fullName evidence="8">BHLH domain-containing protein</fullName>
    </recommendedName>
</protein>
<accession>A0A8H4BQM2</accession>
<dbReference type="PANTHER" id="PTHR15741">
    <property type="entry name" value="BASIC HELIX-LOOP-HELIX ZIP TRANSCRIPTION FACTOR"/>
    <property type="match status" value="1"/>
</dbReference>
<sequence length="382" mass="43257">MEYDPAHKTSSVTSTSSSTSSIWDPLPSLYTGRADSVSSAYDFDDLQEPESFNEPSLHPIALNDETEQQQKSFNEFLNNFLEENQVKKEFIGHHEVPSSASLLSHGNIKSKRPYQEMVEDDEELNKKNRELLSDDQKRANHIASEQKRRNTIRGGFKELTEIIPTLKNINNSKSTILFKSVDYIKQLDKRNKALKDRLAQLQQRVQQKTLKKHSNLPPSAIAALIAHKNQQKQLELLQEQLRVQQALLTKHNIQPHQSLYPTTHTASSNGGDYHSISIPAMIETPTTSTTTSPTLPHASLPLPSPQTVNNPNSISFSTPAALVMPSDEWQQHTHAHHHQHPHQHSAPSFIIPADENYNQNHLSFRERLLSSGKLNHLRKISM</sequence>
<evidence type="ECO:0000256" key="2">
    <source>
        <dbReference type="ARBA" id="ARBA00023015"/>
    </source>
</evidence>
<dbReference type="SUPFAM" id="SSF47459">
    <property type="entry name" value="HLH, helix-loop-helix DNA-binding domain"/>
    <property type="match status" value="1"/>
</dbReference>
<gene>
    <name evidence="9" type="ORF">FB192DRAFT_1350368</name>
</gene>
<comment type="subcellular location">
    <subcellularLocation>
        <location evidence="1">Nucleus</location>
    </subcellularLocation>
</comment>
<reference evidence="9 10" key="1">
    <citation type="submission" date="2019-09" db="EMBL/GenBank/DDBJ databases">
        <authorList>
            <consortium name="DOE Joint Genome Institute"/>
            <person name="Mondo S.J."/>
            <person name="Navarro-Mendoza M.I."/>
            <person name="Perez-Arques C."/>
            <person name="Panchal S."/>
            <person name="Nicolas F.E."/>
            <person name="Ganguly P."/>
            <person name="Pangilinan J."/>
            <person name="Grigoriev I."/>
            <person name="Heitman J."/>
            <person name="Sanya K."/>
            <person name="Garre V."/>
        </authorList>
    </citation>
    <scope>NUCLEOTIDE SEQUENCE [LARGE SCALE GENOMIC DNA]</scope>
    <source>
        <strain evidence="9 10">MU402</strain>
    </source>
</reference>
<keyword evidence="5" id="KW-0539">Nucleus</keyword>
<feature type="compositionally biased region" description="Low complexity" evidence="7">
    <location>
        <begin position="9"/>
        <end position="21"/>
    </location>
</feature>
<dbReference type="GO" id="GO:0005634">
    <property type="term" value="C:nucleus"/>
    <property type="evidence" value="ECO:0007669"/>
    <property type="project" value="UniProtKB-SubCell"/>
</dbReference>
<organism evidence="9 10">
    <name type="scientific">Mucor circinelloides f. lusitanicus</name>
    <name type="common">Mucor racemosus var. lusitanicus</name>
    <dbReference type="NCBI Taxonomy" id="29924"/>
    <lineage>
        <taxon>Eukaryota</taxon>
        <taxon>Fungi</taxon>
        <taxon>Fungi incertae sedis</taxon>
        <taxon>Mucoromycota</taxon>
        <taxon>Mucoromycotina</taxon>
        <taxon>Mucoromycetes</taxon>
        <taxon>Mucorales</taxon>
        <taxon>Mucorineae</taxon>
        <taxon>Mucoraceae</taxon>
        <taxon>Mucor</taxon>
    </lineage>
</organism>
<keyword evidence="3" id="KW-0238">DNA-binding</keyword>
<feature type="coiled-coil region" evidence="6">
    <location>
        <begin position="184"/>
        <end position="254"/>
    </location>
</feature>
<dbReference type="Pfam" id="PF00010">
    <property type="entry name" value="HLH"/>
    <property type="match status" value="1"/>
</dbReference>
<evidence type="ECO:0000256" key="5">
    <source>
        <dbReference type="ARBA" id="ARBA00023242"/>
    </source>
</evidence>
<evidence type="ECO:0000313" key="10">
    <source>
        <dbReference type="Proteomes" id="UP000469890"/>
    </source>
</evidence>
<dbReference type="CDD" id="cd11404">
    <property type="entry name" value="bHLHzip_Mlx_like"/>
    <property type="match status" value="1"/>
</dbReference>
<dbReference type="GO" id="GO:0046983">
    <property type="term" value="F:protein dimerization activity"/>
    <property type="evidence" value="ECO:0007669"/>
    <property type="project" value="InterPro"/>
</dbReference>